<accession>H2ATW3</accession>
<gene>
    <name evidence="3" type="primary">KAFR0D01665</name>
    <name evidence="3" type="ORF">KAFR_0D01665</name>
</gene>
<dbReference type="FunCoup" id="H2ATW3">
    <property type="interactions" value="143"/>
</dbReference>
<evidence type="ECO:0000313" key="3">
    <source>
        <dbReference type="EMBL" id="CCF57813.1"/>
    </source>
</evidence>
<evidence type="ECO:0000313" key="4">
    <source>
        <dbReference type="Proteomes" id="UP000005220"/>
    </source>
</evidence>
<keyword evidence="1" id="KW-0472">Membrane</keyword>
<protein>
    <submittedName>
        <fullName evidence="3">Uncharacterized protein</fullName>
    </submittedName>
</protein>
<sequence length="55" mass="5261">MEFKKVLVSVALVGLAKAQNNATSTSSAAAAIAQGNMASVGVAGAVLAGALAFLV</sequence>
<dbReference type="Proteomes" id="UP000005220">
    <property type="component" value="Chromosome 4"/>
</dbReference>
<dbReference type="InParanoid" id="H2ATW3"/>
<dbReference type="HOGENOM" id="CLU_3032671_0_0_1"/>
<feature type="chain" id="PRO_5003559651" evidence="2">
    <location>
        <begin position="19"/>
        <end position="55"/>
    </location>
</feature>
<dbReference type="RefSeq" id="XP_003956948.1">
    <property type="nucleotide sequence ID" value="XM_003956899.1"/>
</dbReference>
<evidence type="ECO:0000256" key="1">
    <source>
        <dbReference type="SAM" id="Phobius"/>
    </source>
</evidence>
<dbReference type="KEGG" id="kaf:KAFR_0D01665"/>
<dbReference type="EMBL" id="HE650824">
    <property type="protein sequence ID" value="CCF57813.1"/>
    <property type="molecule type" value="Genomic_DNA"/>
</dbReference>
<dbReference type="AlphaFoldDB" id="H2ATW3"/>
<keyword evidence="1" id="KW-0812">Transmembrane</keyword>
<feature type="signal peptide" evidence="2">
    <location>
        <begin position="1"/>
        <end position="18"/>
    </location>
</feature>
<evidence type="ECO:0000256" key="2">
    <source>
        <dbReference type="SAM" id="SignalP"/>
    </source>
</evidence>
<name>H2ATW3_KAZAF</name>
<keyword evidence="1" id="KW-1133">Transmembrane helix</keyword>
<organism evidence="3 4">
    <name type="scientific">Kazachstania africana (strain ATCC 22294 / BCRC 22015 / CBS 2517 / CECT 1963 / NBRC 1671 / NRRL Y-8276)</name>
    <name type="common">Yeast</name>
    <name type="synonym">Kluyveromyces africanus</name>
    <dbReference type="NCBI Taxonomy" id="1071382"/>
    <lineage>
        <taxon>Eukaryota</taxon>
        <taxon>Fungi</taxon>
        <taxon>Dikarya</taxon>
        <taxon>Ascomycota</taxon>
        <taxon>Saccharomycotina</taxon>
        <taxon>Saccharomycetes</taxon>
        <taxon>Saccharomycetales</taxon>
        <taxon>Saccharomycetaceae</taxon>
        <taxon>Kazachstania</taxon>
    </lineage>
</organism>
<proteinExistence type="predicted"/>
<dbReference type="GeneID" id="13885771"/>
<keyword evidence="4" id="KW-1185">Reference proteome</keyword>
<keyword evidence="2" id="KW-0732">Signal</keyword>
<reference evidence="3 4" key="1">
    <citation type="journal article" date="2011" name="Proc. Natl. Acad. Sci. U.S.A.">
        <title>Evolutionary erosion of yeast sex chromosomes by mating-type switching accidents.</title>
        <authorList>
            <person name="Gordon J.L."/>
            <person name="Armisen D."/>
            <person name="Proux-Wera E."/>
            <person name="Oheigeartaigh S.S."/>
            <person name="Byrne K.P."/>
            <person name="Wolfe K.H."/>
        </authorList>
    </citation>
    <scope>NUCLEOTIDE SEQUENCE [LARGE SCALE GENOMIC DNA]</scope>
    <source>
        <strain evidence="4">ATCC 22294 / BCRC 22015 / CBS 2517 / CECT 1963 / NBRC 1671 / NRRL Y-8276</strain>
    </source>
</reference>
<feature type="transmembrane region" description="Helical" evidence="1">
    <location>
        <begin position="28"/>
        <end position="54"/>
    </location>
</feature>